<evidence type="ECO:0000256" key="2">
    <source>
        <dbReference type="ARBA" id="ARBA00023043"/>
    </source>
</evidence>
<feature type="compositionally biased region" description="Basic residues" evidence="4">
    <location>
        <begin position="27"/>
        <end position="36"/>
    </location>
</feature>
<dbReference type="CDD" id="cd03716">
    <property type="entry name" value="SOCS_ASB_like"/>
    <property type="match status" value="1"/>
</dbReference>
<dbReference type="PROSITE" id="PS50088">
    <property type="entry name" value="ANK_REPEAT"/>
    <property type="match status" value="6"/>
</dbReference>
<accession>A0ABD0Y9N7</accession>
<dbReference type="InterPro" id="IPR002110">
    <property type="entry name" value="Ankyrin_rpt"/>
</dbReference>
<dbReference type="Proteomes" id="UP001558652">
    <property type="component" value="Unassembled WGS sequence"/>
</dbReference>
<comment type="caution">
    <text evidence="6">The sequence shown here is derived from an EMBL/GenBank/DDBJ whole genome shotgun (WGS) entry which is preliminary data.</text>
</comment>
<evidence type="ECO:0000313" key="7">
    <source>
        <dbReference type="Proteomes" id="UP001558652"/>
    </source>
</evidence>
<dbReference type="InterPro" id="IPR036770">
    <property type="entry name" value="Ankyrin_rpt-contain_sf"/>
</dbReference>
<dbReference type="InterPro" id="IPR001496">
    <property type="entry name" value="SOCS_box"/>
</dbReference>
<dbReference type="SMART" id="SM00248">
    <property type="entry name" value="ANK"/>
    <property type="match status" value="9"/>
</dbReference>
<evidence type="ECO:0000256" key="4">
    <source>
        <dbReference type="SAM" id="MobiDB-lite"/>
    </source>
</evidence>
<evidence type="ECO:0000259" key="5">
    <source>
        <dbReference type="PROSITE" id="PS50225"/>
    </source>
</evidence>
<dbReference type="SUPFAM" id="SSF48403">
    <property type="entry name" value="Ankyrin repeat"/>
    <property type="match status" value="1"/>
</dbReference>
<dbReference type="EMBL" id="JBFDAA010000011">
    <property type="protein sequence ID" value="KAL1124065.1"/>
    <property type="molecule type" value="Genomic_DNA"/>
</dbReference>
<dbReference type="PANTHER" id="PTHR24198:SF165">
    <property type="entry name" value="ANKYRIN REPEAT-CONTAINING PROTEIN-RELATED"/>
    <property type="match status" value="1"/>
</dbReference>
<sequence>MLELLLNSGHFSPRKESPSLPFIPHSNGRRYKRKRASEKSAGAKEGNNGYYVIVHDDQETTPGHSTNRNASESTTPEDMDNLEWDLEVRENSEPVSTSEEEDVWSNQYRWYAKILANTYCSVVEMPNICDVNLQDSIGRCAIHYAAEYGHVNAVKLLINAGAKVDMGDVDSLTALHLAANKGHYSVVETLLTSGALVNCKTTDKLSALHYAASRGHARIVQILIDRGANVDSLDATDRTPLKLAVSRNLYDVAKVLVERGARVNIEDIKSYTPLCEAVWQKSVKMAELLLDAGAKLTPTPYLLHYAILHQHYEMVELLLRYGSLVNIRDNHGNTPLITASITSQTKMVKLLLSYGAHVDCCGSTSEKTPLSAAIAWSGHTSEDVVRALVEGGADLDRECWAESPLSSALLNNKLKVAGLLISLGADVTKSMHRTIVSRDALSLARRFLCFRYNLFLVKDVEYPSKWPTDTDTVEGWLQYQKFNPLGLAELCRIKIRSFAGKTFMEKFVKGLNLPPFLVKYILMQDILVTEPVIPQSAKVSLLPLYQF</sequence>
<feature type="repeat" description="ANK" evidence="3">
    <location>
        <begin position="203"/>
        <end position="235"/>
    </location>
</feature>
<dbReference type="Pfam" id="PF00023">
    <property type="entry name" value="Ank"/>
    <property type="match status" value="2"/>
</dbReference>
<feature type="repeat" description="ANK" evidence="3">
    <location>
        <begin position="303"/>
        <end position="330"/>
    </location>
</feature>
<evidence type="ECO:0000256" key="3">
    <source>
        <dbReference type="PROSITE-ProRule" id="PRU00023"/>
    </source>
</evidence>
<reference evidence="6 7" key="1">
    <citation type="submission" date="2024-07" db="EMBL/GenBank/DDBJ databases">
        <title>Chromosome-level genome assembly of the water stick insect Ranatra chinensis (Heteroptera: Nepidae).</title>
        <authorList>
            <person name="Liu X."/>
        </authorList>
    </citation>
    <scope>NUCLEOTIDE SEQUENCE [LARGE SCALE GENOMIC DNA]</scope>
    <source>
        <strain evidence="6">Cailab_2021Rc</strain>
        <tissue evidence="6">Muscle</tissue>
    </source>
</reference>
<dbReference type="PROSITE" id="PS50297">
    <property type="entry name" value="ANK_REP_REGION"/>
    <property type="match status" value="6"/>
</dbReference>
<name>A0ABD0Y9N7_9HEMI</name>
<dbReference type="PROSITE" id="PS50225">
    <property type="entry name" value="SOCS"/>
    <property type="match status" value="1"/>
</dbReference>
<evidence type="ECO:0000256" key="1">
    <source>
        <dbReference type="ARBA" id="ARBA00022737"/>
    </source>
</evidence>
<feature type="repeat" description="ANK" evidence="3">
    <location>
        <begin position="331"/>
        <end position="363"/>
    </location>
</feature>
<proteinExistence type="predicted"/>
<dbReference type="Gene3D" id="1.25.40.20">
    <property type="entry name" value="Ankyrin repeat-containing domain"/>
    <property type="match status" value="3"/>
</dbReference>
<feature type="region of interest" description="Disordered" evidence="4">
    <location>
        <begin position="6"/>
        <end position="78"/>
    </location>
</feature>
<dbReference type="SMART" id="SM00969">
    <property type="entry name" value="SOCS_box"/>
    <property type="match status" value="1"/>
</dbReference>
<feature type="repeat" description="ANK" evidence="3">
    <location>
        <begin position="137"/>
        <end position="169"/>
    </location>
</feature>
<dbReference type="PANTHER" id="PTHR24198">
    <property type="entry name" value="ANKYRIN REPEAT AND PROTEIN KINASE DOMAIN-CONTAINING PROTEIN"/>
    <property type="match status" value="1"/>
</dbReference>
<keyword evidence="7" id="KW-1185">Reference proteome</keyword>
<keyword evidence="2 3" id="KW-0040">ANK repeat</keyword>
<gene>
    <name evidence="6" type="ORF">AAG570_001835</name>
</gene>
<feature type="repeat" description="ANK" evidence="3">
    <location>
        <begin position="170"/>
        <end position="202"/>
    </location>
</feature>
<evidence type="ECO:0000313" key="6">
    <source>
        <dbReference type="EMBL" id="KAL1124065.1"/>
    </source>
</evidence>
<keyword evidence="1" id="KW-0677">Repeat</keyword>
<protein>
    <recommendedName>
        <fullName evidence="5">SOCS box domain-containing protein</fullName>
    </recommendedName>
</protein>
<feature type="domain" description="SOCS box" evidence="5">
    <location>
        <begin position="477"/>
        <end position="521"/>
    </location>
</feature>
<dbReference type="PRINTS" id="PR01415">
    <property type="entry name" value="ANKYRIN"/>
</dbReference>
<organism evidence="6 7">
    <name type="scientific">Ranatra chinensis</name>
    <dbReference type="NCBI Taxonomy" id="642074"/>
    <lineage>
        <taxon>Eukaryota</taxon>
        <taxon>Metazoa</taxon>
        <taxon>Ecdysozoa</taxon>
        <taxon>Arthropoda</taxon>
        <taxon>Hexapoda</taxon>
        <taxon>Insecta</taxon>
        <taxon>Pterygota</taxon>
        <taxon>Neoptera</taxon>
        <taxon>Paraneoptera</taxon>
        <taxon>Hemiptera</taxon>
        <taxon>Heteroptera</taxon>
        <taxon>Panheteroptera</taxon>
        <taxon>Nepomorpha</taxon>
        <taxon>Nepidae</taxon>
        <taxon>Ranatrinae</taxon>
        <taxon>Ranatra</taxon>
    </lineage>
</organism>
<dbReference type="Pfam" id="PF07525">
    <property type="entry name" value="SOCS_box"/>
    <property type="match status" value="1"/>
</dbReference>
<feature type="compositionally biased region" description="Polar residues" evidence="4">
    <location>
        <begin position="60"/>
        <end position="74"/>
    </location>
</feature>
<dbReference type="Pfam" id="PF12796">
    <property type="entry name" value="Ank_2"/>
    <property type="match status" value="2"/>
</dbReference>
<feature type="repeat" description="ANK" evidence="3">
    <location>
        <begin position="236"/>
        <end position="268"/>
    </location>
</feature>
<dbReference type="AlphaFoldDB" id="A0ABD0Y9N7"/>